<protein>
    <submittedName>
        <fullName evidence="1">Uncharacterized protein</fullName>
    </submittedName>
</protein>
<accession>A0A5A5T7A1</accession>
<gene>
    <name evidence="1" type="ORF">KDI_04370</name>
</gene>
<organism evidence="1 2">
    <name type="scientific">Dictyobacter arantiisoli</name>
    <dbReference type="NCBI Taxonomy" id="2014874"/>
    <lineage>
        <taxon>Bacteria</taxon>
        <taxon>Bacillati</taxon>
        <taxon>Chloroflexota</taxon>
        <taxon>Ktedonobacteria</taxon>
        <taxon>Ktedonobacterales</taxon>
        <taxon>Dictyobacteraceae</taxon>
        <taxon>Dictyobacter</taxon>
    </lineage>
</organism>
<evidence type="ECO:0000313" key="2">
    <source>
        <dbReference type="Proteomes" id="UP000322530"/>
    </source>
</evidence>
<keyword evidence="2" id="KW-1185">Reference proteome</keyword>
<dbReference type="EMBL" id="BIXY01000003">
    <property type="protein sequence ID" value="GCF06873.1"/>
    <property type="molecule type" value="Genomic_DNA"/>
</dbReference>
<dbReference type="RefSeq" id="WP_149399888.1">
    <property type="nucleotide sequence ID" value="NZ_BIXY01000003.1"/>
</dbReference>
<evidence type="ECO:0000313" key="1">
    <source>
        <dbReference type="EMBL" id="GCF06873.1"/>
    </source>
</evidence>
<sequence length="111" mass="12501">MSTHPRIESRVSAQERQQTILNARIEELSEDMAESFKQLTGDMAASFKQLVDYQVQTEHQMGANFDQIEKDVADIKATMTTKDDVAAMEGRIMDAFKQLLATINPQQPPAE</sequence>
<proteinExistence type="predicted"/>
<comment type="caution">
    <text evidence="1">The sequence shown here is derived from an EMBL/GenBank/DDBJ whole genome shotgun (WGS) entry which is preliminary data.</text>
</comment>
<dbReference type="Proteomes" id="UP000322530">
    <property type="component" value="Unassembled WGS sequence"/>
</dbReference>
<dbReference type="AlphaFoldDB" id="A0A5A5T7A1"/>
<reference evidence="1 2" key="1">
    <citation type="submission" date="2019-01" db="EMBL/GenBank/DDBJ databases">
        <title>Draft genome sequence of Dictyobacter sp. Uno17.</title>
        <authorList>
            <person name="Wang C.M."/>
            <person name="Zheng Y."/>
            <person name="Sakai Y."/>
            <person name="Abe K."/>
            <person name="Yokota A."/>
            <person name="Yabe S."/>
        </authorList>
    </citation>
    <scope>NUCLEOTIDE SEQUENCE [LARGE SCALE GENOMIC DNA]</scope>
    <source>
        <strain evidence="1 2">Uno17</strain>
    </source>
</reference>
<name>A0A5A5T7A1_9CHLR</name>
<dbReference type="OrthoDB" id="9968606at2"/>